<feature type="region of interest" description="Disordered" evidence="1">
    <location>
        <begin position="564"/>
        <end position="588"/>
    </location>
</feature>
<gene>
    <name evidence="3" type="ORF">FSP39_014184</name>
</gene>
<sequence>MGTTLTKLWILVILGILTCEVQGCKWHQNSKISEGQGMLPMANLIDDRRLEVYPDIPFSRINVITDVPQLKTRSAKSKRSLVFRFPKRNSMNTFRNVRSFKDLKPIKPLENVSSTPLKKIETTPHSEVKNESVIRIEKPGGIDKDTTTFVNKDERGVTLIGRSTLPQQTTAQNKFIEKELTTTIKPESTSVELIRETKTQKGDILNQKIDVKEILKSSMKQTTAIRPSLSSKFQFKGNNLSTVKHKTTSVEQKSQRKIPKKVEKNIGYHKKDVNQIIKLSQKQTTAFKPTSDRFHFTKDIHKELSTTVTDKQLQSKRRVKQTQRSLRRTMVIRRKIYLLLHLTLLLANQRAKQEQKSLRELVDNRKINLRQSFISSKKQKLAFIPLSRRFKFIEKELTTTIAPDTTTVERKSETKTRQHEQLADQPDLDVEKILQSSQKQTTVFRPFSRRFQNFQARNAASFTFSRKPKKIQVKQREVQDEDISFKLLKLLSNTTIKLSTTMSPYASKSEPQIQATSISTTPVPVELTTHDTTLSVASKEPINYPTLNVISKLNYLQQQLNKIKNQKKQESQKSATKGQPVKQPSVVKRQPVENKLKIMLEKRTYFIKAVILKQCKPS</sequence>
<dbReference type="Proteomes" id="UP001186944">
    <property type="component" value="Unassembled WGS sequence"/>
</dbReference>
<evidence type="ECO:0000313" key="3">
    <source>
        <dbReference type="EMBL" id="KAK3093333.1"/>
    </source>
</evidence>
<accession>A0AA88Y6X8</accession>
<evidence type="ECO:0000256" key="1">
    <source>
        <dbReference type="SAM" id="MobiDB-lite"/>
    </source>
</evidence>
<keyword evidence="4" id="KW-1185">Reference proteome</keyword>
<keyword evidence="2" id="KW-0732">Signal</keyword>
<protein>
    <submittedName>
        <fullName evidence="3">Uncharacterized protein</fullName>
    </submittedName>
</protein>
<feature type="chain" id="PRO_5041687451" evidence="2">
    <location>
        <begin position="24"/>
        <end position="618"/>
    </location>
</feature>
<feature type="signal peptide" evidence="2">
    <location>
        <begin position="1"/>
        <end position="23"/>
    </location>
</feature>
<dbReference type="AlphaFoldDB" id="A0AA88Y6X8"/>
<reference evidence="3" key="1">
    <citation type="submission" date="2019-08" db="EMBL/GenBank/DDBJ databases">
        <title>The improved chromosome-level genome for the pearl oyster Pinctada fucata martensii using PacBio sequencing and Hi-C.</title>
        <authorList>
            <person name="Zheng Z."/>
        </authorList>
    </citation>
    <scope>NUCLEOTIDE SEQUENCE</scope>
    <source>
        <strain evidence="3">ZZ-2019</strain>
        <tissue evidence="3">Adductor muscle</tissue>
    </source>
</reference>
<name>A0AA88Y6X8_PINIB</name>
<organism evidence="3 4">
    <name type="scientific">Pinctada imbricata</name>
    <name type="common">Atlantic pearl-oyster</name>
    <name type="synonym">Pinctada martensii</name>
    <dbReference type="NCBI Taxonomy" id="66713"/>
    <lineage>
        <taxon>Eukaryota</taxon>
        <taxon>Metazoa</taxon>
        <taxon>Spiralia</taxon>
        <taxon>Lophotrochozoa</taxon>
        <taxon>Mollusca</taxon>
        <taxon>Bivalvia</taxon>
        <taxon>Autobranchia</taxon>
        <taxon>Pteriomorphia</taxon>
        <taxon>Pterioida</taxon>
        <taxon>Pterioidea</taxon>
        <taxon>Pteriidae</taxon>
        <taxon>Pinctada</taxon>
    </lineage>
</organism>
<proteinExistence type="predicted"/>
<evidence type="ECO:0000256" key="2">
    <source>
        <dbReference type="SAM" id="SignalP"/>
    </source>
</evidence>
<evidence type="ECO:0000313" key="4">
    <source>
        <dbReference type="Proteomes" id="UP001186944"/>
    </source>
</evidence>
<dbReference type="EMBL" id="VSWD01000009">
    <property type="protein sequence ID" value="KAK3093333.1"/>
    <property type="molecule type" value="Genomic_DNA"/>
</dbReference>
<comment type="caution">
    <text evidence="3">The sequence shown here is derived from an EMBL/GenBank/DDBJ whole genome shotgun (WGS) entry which is preliminary data.</text>
</comment>